<gene>
    <name evidence="2" type="ORF">OBBRIDRAFT_148283</name>
</gene>
<protein>
    <submittedName>
        <fullName evidence="2">Uncharacterized protein</fullName>
    </submittedName>
</protein>
<dbReference type="AlphaFoldDB" id="A0A8E2DM58"/>
<evidence type="ECO:0000313" key="3">
    <source>
        <dbReference type="Proteomes" id="UP000250043"/>
    </source>
</evidence>
<feature type="compositionally biased region" description="Basic and acidic residues" evidence="1">
    <location>
        <begin position="14"/>
        <end position="26"/>
    </location>
</feature>
<feature type="region of interest" description="Disordered" evidence="1">
    <location>
        <begin position="14"/>
        <end position="43"/>
    </location>
</feature>
<proteinExistence type="predicted"/>
<dbReference type="Proteomes" id="UP000250043">
    <property type="component" value="Unassembled WGS sequence"/>
</dbReference>
<feature type="compositionally biased region" description="Polar residues" evidence="1">
    <location>
        <begin position="72"/>
        <end position="81"/>
    </location>
</feature>
<evidence type="ECO:0000256" key="1">
    <source>
        <dbReference type="SAM" id="MobiDB-lite"/>
    </source>
</evidence>
<sequence>MTDINLQSTAVTDLLRRAQNDPHPRLDTGGNAPRPSTAPVTSGLCSGSCNKVLVQEAPDEDDACSAKGGSVPSGSGETTSKTVDDLALLISTRRTYPRRPPAPWLQCIMCPFL</sequence>
<evidence type="ECO:0000313" key="2">
    <source>
        <dbReference type="EMBL" id="OCH87598.1"/>
    </source>
</evidence>
<accession>A0A8E2DM58</accession>
<organism evidence="2 3">
    <name type="scientific">Obba rivulosa</name>
    <dbReference type="NCBI Taxonomy" id="1052685"/>
    <lineage>
        <taxon>Eukaryota</taxon>
        <taxon>Fungi</taxon>
        <taxon>Dikarya</taxon>
        <taxon>Basidiomycota</taxon>
        <taxon>Agaricomycotina</taxon>
        <taxon>Agaricomycetes</taxon>
        <taxon>Polyporales</taxon>
        <taxon>Gelatoporiaceae</taxon>
        <taxon>Obba</taxon>
    </lineage>
</organism>
<name>A0A8E2DM58_9APHY</name>
<keyword evidence="3" id="KW-1185">Reference proteome</keyword>
<feature type="region of interest" description="Disordered" evidence="1">
    <location>
        <begin position="60"/>
        <end position="81"/>
    </location>
</feature>
<dbReference type="EMBL" id="KV722480">
    <property type="protein sequence ID" value="OCH87598.1"/>
    <property type="molecule type" value="Genomic_DNA"/>
</dbReference>
<reference evidence="2 3" key="1">
    <citation type="submission" date="2016-07" db="EMBL/GenBank/DDBJ databases">
        <title>Draft genome of the white-rot fungus Obba rivulosa 3A-2.</title>
        <authorList>
            <consortium name="DOE Joint Genome Institute"/>
            <person name="Miettinen O."/>
            <person name="Riley R."/>
            <person name="Acob R."/>
            <person name="Barry K."/>
            <person name="Cullen D."/>
            <person name="De Vries R."/>
            <person name="Hainaut M."/>
            <person name="Hatakka A."/>
            <person name="Henrissat B."/>
            <person name="Hilden K."/>
            <person name="Kuo R."/>
            <person name="Labutti K."/>
            <person name="Lipzen A."/>
            <person name="Makela M.R."/>
            <person name="Sandor L."/>
            <person name="Spatafora J.W."/>
            <person name="Grigoriev I.V."/>
            <person name="Hibbett D.S."/>
        </authorList>
    </citation>
    <scope>NUCLEOTIDE SEQUENCE [LARGE SCALE GENOMIC DNA]</scope>
    <source>
        <strain evidence="2 3">3A-2</strain>
    </source>
</reference>